<organism evidence="1 2">
    <name type="scientific">Aliikangiella marina</name>
    <dbReference type="NCBI Taxonomy" id="1712262"/>
    <lineage>
        <taxon>Bacteria</taxon>
        <taxon>Pseudomonadati</taxon>
        <taxon>Pseudomonadota</taxon>
        <taxon>Gammaproteobacteria</taxon>
        <taxon>Oceanospirillales</taxon>
        <taxon>Pleioneaceae</taxon>
        <taxon>Aliikangiella</taxon>
    </lineage>
</organism>
<dbReference type="EMBL" id="VIKR01000003">
    <property type="protein sequence ID" value="TQV73598.1"/>
    <property type="molecule type" value="Genomic_DNA"/>
</dbReference>
<gene>
    <name evidence="1" type="ORF">FLL45_12045</name>
</gene>
<keyword evidence="2" id="KW-1185">Reference proteome</keyword>
<dbReference type="RefSeq" id="WP_142942306.1">
    <property type="nucleotide sequence ID" value="NZ_VIKR01000003.1"/>
</dbReference>
<evidence type="ECO:0000313" key="1">
    <source>
        <dbReference type="EMBL" id="TQV73598.1"/>
    </source>
</evidence>
<proteinExistence type="predicted"/>
<dbReference type="AlphaFoldDB" id="A0A545T8U1"/>
<comment type="caution">
    <text evidence="1">The sequence shown here is derived from an EMBL/GenBank/DDBJ whole genome shotgun (WGS) entry which is preliminary data.</text>
</comment>
<accession>A0A545T8U1</accession>
<protein>
    <submittedName>
        <fullName evidence="1">Uncharacterized protein</fullName>
    </submittedName>
</protein>
<sequence length="285" mass="33519">MPKYLLTLLILYPLVFSGTVRAEWRLETSSWLSDDYFTLFRAGEANNTGLFLTTNNMDSYQFHLLLSAKTLDKNQNEFPFIVKGEVFFDNQKHGLYTLKNAVNVNRYKGADYQFGEDFLDAEVYEKLKHSKQFAFRYQGRQGKTYQIVVDLSGYYSQFNRFTTQRMYEIVPSFLDYQGKQRYRELVGRCIVIAEGQVDDIKARNNNIDKNTRIKQVITHYKQLKRNARNSDSSVSRLSEFDFSEQALSDRVSRAYEFYGDTQVPEWLLYPFFSQCYNKAIDNFSA</sequence>
<dbReference type="Proteomes" id="UP000317839">
    <property type="component" value="Unassembled WGS sequence"/>
</dbReference>
<reference evidence="1 2" key="1">
    <citation type="submission" date="2019-06" db="EMBL/GenBank/DDBJ databases">
        <title>Draft genome of Aliikangiella marina GYP-15.</title>
        <authorList>
            <person name="Wang G."/>
        </authorList>
    </citation>
    <scope>NUCLEOTIDE SEQUENCE [LARGE SCALE GENOMIC DNA]</scope>
    <source>
        <strain evidence="1 2">GYP-15</strain>
    </source>
</reference>
<name>A0A545T8U1_9GAMM</name>
<evidence type="ECO:0000313" key="2">
    <source>
        <dbReference type="Proteomes" id="UP000317839"/>
    </source>
</evidence>